<dbReference type="EMBL" id="JABBVZ010000090">
    <property type="protein sequence ID" value="NMP24184.1"/>
    <property type="molecule type" value="Genomic_DNA"/>
</dbReference>
<keyword evidence="3" id="KW-1185">Reference proteome</keyword>
<feature type="domain" description="N-acetyltransferase" evidence="1">
    <location>
        <begin position="3"/>
        <end position="147"/>
    </location>
</feature>
<organism evidence="2 3">
    <name type="scientific">Sulfobacillus harzensis</name>
    <dbReference type="NCBI Taxonomy" id="2729629"/>
    <lineage>
        <taxon>Bacteria</taxon>
        <taxon>Bacillati</taxon>
        <taxon>Bacillota</taxon>
        <taxon>Clostridia</taxon>
        <taxon>Eubacteriales</taxon>
        <taxon>Clostridiales Family XVII. Incertae Sedis</taxon>
        <taxon>Sulfobacillus</taxon>
    </lineage>
</organism>
<keyword evidence="2" id="KW-0808">Transferase</keyword>
<dbReference type="PROSITE" id="PS51186">
    <property type="entry name" value="GNAT"/>
    <property type="match status" value="1"/>
</dbReference>
<dbReference type="PANTHER" id="PTHR37817:SF1">
    <property type="entry name" value="N-ACETYLTRANSFERASE EIS"/>
    <property type="match status" value="1"/>
</dbReference>
<dbReference type="InterPro" id="IPR051554">
    <property type="entry name" value="Acetyltransferase_Eis"/>
</dbReference>
<dbReference type="RefSeq" id="WP_169102071.1">
    <property type="nucleotide sequence ID" value="NZ_JABBVZ010000090.1"/>
</dbReference>
<dbReference type="GO" id="GO:0034069">
    <property type="term" value="F:aminoglycoside N-acetyltransferase activity"/>
    <property type="evidence" value="ECO:0007669"/>
    <property type="project" value="TreeGrafter"/>
</dbReference>
<evidence type="ECO:0000259" key="1">
    <source>
        <dbReference type="PROSITE" id="PS51186"/>
    </source>
</evidence>
<evidence type="ECO:0000313" key="2">
    <source>
        <dbReference type="EMBL" id="NMP24184.1"/>
    </source>
</evidence>
<sequence>MSLELRVARPDDMEEIGRLSDQVFRAKRGGHMADEFPYLYDPANAHHWYVAFDQGRAVSIVGAMNWPVVIAGAATRAASVGSVATDPAYRGRGLASQLLQLAQKQLADEDVRVMLISGDLSLYTRFGARAIGWVDWYRLNPDSKKAPTPYHVRPIDPLDDAPVVARLNQTRGTRFGRSLPQLRAMLASQPMTQVEQGTKVALMVMAEGQAVSYLILNHRPFQGRGASRLSEWAGDPKGVLSALRSVQNWPEGGIEVPVLRDDWSLLAELRGSERVRSEPVSWLAKVIDGQGLSQDLQTVWAEVADRPLAILRLGEEQYKVRVGSEQWSVDAAELTEWVFGTKVPHRPASLECFWPIPSLWPEGLNYI</sequence>
<evidence type="ECO:0000313" key="3">
    <source>
        <dbReference type="Proteomes" id="UP000533476"/>
    </source>
</evidence>
<dbReference type="CDD" id="cd04301">
    <property type="entry name" value="NAT_SF"/>
    <property type="match status" value="1"/>
</dbReference>
<dbReference type="Proteomes" id="UP000533476">
    <property type="component" value="Unassembled WGS sequence"/>
</dbReference>
<comment type="caution">
    <text evidence="2">The sequence shown here is derived from an EMBL/GenBank/DDBJ whole genome shotgun (WGS) entry which is preliminary data.</text>
</comment>
<accession>A0A7Y0Q5D4</accession>
<protein>
    <submittedName>
        <fullName evidence="2">GNAT family N-acetyltransferase</fullName>
    </submittedName>
</protein>
<name>A0A7Y0Q5D4_9FIRM</name>
<dbReference type="Pfam" id="PF13527">
    <property type="entry name" value="Acetyltransf_9"/>
    <property type="match status" value="1"/>
</dbReference>
<reference evidence="2 3" key="1">
    <citation type="submission" date="2020-04" db="EMBL/GenBank/DDBJ databases">
        <authorList>
            <person name="Zhang R."/>
            <person name="Schippers A."/>
        </authorList>
    </citation>
    <scope>NUCLEOTIDE SEQUENCE [LARGE SCALE GENOMIC DNA]</scope>
    <source>
        <strain evidence="2 3">DSM 109850</strain>
    </source>
</reference>
<dbReference type="GO" id="GO:0030649">
    <property type="term" value="P:aminoglycoside antibiotic catabolic process"/>
    <property type="evidence" value="ECO:0007669"/>
    <property type="project" value="TreeGrafter"/>
</dbReference>
<dbReference type="PANTHER" id="PTHR37817">
    <property type="entry name" value="N-ACETYLTRANSFERASE EIS"/>
    <property type="match status" value="1"/>
</dbReference>
<gene>
    <name evidence="2" type="ORF">HIJ39_17775</name>
</gene>
<dbReference type="SUPFAM" id="SSF55729">
    <property type="entry name" value="Acyl-CoA N-acyltransferases (Nat)"/>
    <property type="match status" value="1"/>
</dbReference>
<dbReference type="Gene3D" id="3.40.630.30">
    <property type="match status" value="1"/>
</dbReference>
<dbReference type="InterPro" id="IPR016181">
    <property type="entry name" value="Acyl_CoA_acyltransferase"/>
</dbReference>
<proteinExistence type="predicted"/>
<dbReference type="AlphaFoldDB" id="A0A7Y0Q5D4"/>
<dbReference type="InterPro" id="IPR000182">
    <property type="entry name" value="GNAT_dom"/>
</dbReference>